<dbReference type="KEGG" id="acou:A5CBH24_17150"/>
<evidence type="ECO:0000313" key="10">
    <source>
        <dbReference type="EMBL" id="BBL04402.1"/>
    </source>
</evidence>
<dbReference type="PANTHER" id="PTHR11629">
    <property type="entry name" value="VACUOLAR PROTON ATPASES"/>
    <property type="match status" value="1"/>
</dbReference>
<keyword evidence="8" id="KW-0175">Coiled coil</keyword>
<proteinExistence type="inferred from homology"/>
<dbReference type="Proteomes" id="UP000318946">
    <property type="component" value="Chromosome"/>
</dbReference>
<evidence type="ECO:0000256" key="7">
    <source>
        <dbReference type="ARBA" id="ARBA00023136"/>
    </source>
</evidence>
<evidence type="ECO:0000256" key="8">
    <source>
        <dbReference type="SAM" id="Coils"/>
    </source>
</evidence>
<feature type="transmembrane region" description="Helical" evidence="9">
    <location>
        <begin position="512"/>
        <end position="533"/>
    </location>
</feature>
<keyword evidence="6" id="KW-0406">Ion transport</keyword>
<dbReference type="GO" id="GO:0046961">
    <property type="term" value="F:proton-transporting ATPase activity, rotational mechanism"/>
    <property type="evidence" value="ECO:0007669"/>
    <property type="project" value="InterPro"/>
</dbReference>
<evidence type="ECO:0000256" key="9">
    <source>
        <dbReference type="SAM" id="Phobius"/>
    </source>
</evidence>
<keyword evidence="3" id="KW-0813">Transport</keyword>
<comment type="subcellular location">
    <subcellularLocation>
        <location evidence="1">Membrane</location>
        <topology evidence="1">Multi-pass membrane protein</topology>
    </subcellularLocation>
</comment>
<evidence type="ECO:0000256" key="1">
    <source>
        <dbReference type="ARBA" id="ARBA00004141"/>
    </source>
</evidence>
<dbReference type="EMBL" id="AP019735">
    <property type="protein sequence ID" value="BBL04402.1"/>
    <property type="molecule type" value="Genomic_DNA"/>
</dbReference>
<dbReference type="RefSeq" id="WP_019130150.1">
    <property type="nucleotide sequence ID" value="NZ_AP019735.1"/>
</dbReference>
<evidence type="ECO:0000256" key="2">
    <source>
        <dbReference type="ARBA" id="ARBA00009904"/>
    </source>
</evidence>
<feature type="transmembrane region" description="Helical" evidence="9">
    <location>
        <begin position="324"/>
        <end position="350"/>
    </location>
</feature>
<feature type="transmembrane region" description="Helical" evidence="9">
    <location>
        <begin position="472"/>
        <end position="491"/>
    </location>
</feature>
<protein>
    <submittedName>
        <fullName evidence="10">V-type ATP synthase subunit I</fullName>
    </submittedName>
</protein>
<evidence type="ECO:0000256" key="5">
    <source>
        <dbReference type="ARBA" id="ARBA00022989"/>
    </source>
</evidence>
<dbReference type="GO" id="GO:0033179">
    <property type="term" value="C:proton-transporting V-type ATPase, V0 domain"/>
    <property type="evidence" value="ECO:0007669"/>
    <property type="project" value="InterPro"/>
</dbReference>
<feature type="transmembrane region" description="Helical" evidence="9">
    <location>
        <begin position="553"/>
        <end position="576"/>
    </location>
</feature>
<dbReference type="AlphaFoldDB" id="A0A4Y1WU68"/>
<comment type="similarity">
    <text evidence="2">Belongs to the V-ATPase 116 kDa subunit family.</text>
</comment>
<feature type="transmembrane region" description="Helical" evidence="9">
    <location>
        <begin position="431"/>
        <end position="452"/>
    </location>
</feature>
<feature type="coiled-coil region" evidence="8">
    <location>
        <begin position="190"/>
        <end position="238"/>
    </location>
</feature>
<keyword evidence="4 9" id="KW-0812">Transmembrane</keyword>
<dbReference type="PANTHER" id="PTHR11629:SF63">
    <property type="entry name" value="V-TYPE PROTON ATPASE SUBUNIT A"/>
    <property type="match status" value="1"/>
</dbReference>
<dbReference type="Pfam" id="PF01496">
    <property type="entry name" value="V_ATPase_I"/>
    <property type="match status" value="1"/>
</dbReference>
<sequence length="611" mass="67712">MIARMSKYDFILYAGQSDDFIERLRELGLVDVTCRGWEPSEGDRQLVTAIEGRTKALAALERFRSSEHFDAAARPFASGDEAYERYGRTAQERAALRTEIGQTEKAAEEARPWGDFSAGTLQRLARRGVVLRFFTAQRDAFEKSRDAWNEQAPVEVIHETSSTVWFVAVSHEGAELSFDAQEVKAPAMTAHDAEAKVASLRSRLSATDAEMSRAAASAALIERDCNRLREELQRVKVTATAEAAADGTLLIMEGWAERETSDRVDALLDEYPNVLYIKSDPTPEDETPVKLKNNRFARIFEMVGDMYARPKYGTIDLTPFFAPFYMLFFGICLNDAGYGLILLAMGMAMLWKFKGGMMRRAAWFATMCAVSTIVFGLFCGSFFGVSLKAYFPSIPFFDFQGRFFSWALAIGLVQILFGQVLRIVMVSVTAGFRYALSTLGWFLVILAGSLAAGLPLLDPAWVIPGFTTSSPAFYGVAAIGVVLMLFFNSPGKNPFVNFGTGLWDTYNNITGILSDVLSYIRLFAIGLSGGILATVFNDLATGLSPDIPVVRELMILLILLVGHGINLFMSSISSFVHPMRLTFVEFYKNAGFEMAARQFEPLTKIDQSENK</sequence>
<evidence type="ECO:0000256" key="6">
    <source>
        <dbReference type="ARBA" id="ARBA00023065"/>
    </source>
</evidence>
<name>A0A4Y1WU68_9BACT</name>
<evidence type="ECO:0000256" key="4">
    <source>
        <dbReference type="ARBA" id="ARBA00022692"/>
    </source>
</evidence>
<gene>
    <name evidence="10" type="ORF">A5CBH24_17150</name>
</gene>
<dbReference type="GeneID" id="78342431"/>
<keyword evidence="5 9" id="KW-1133">Transmembrane helix</keyword>
<dbReference type="GO" id="GO:0051117">
    <property type="term" value="F:ATPase binding"/>
    <property type="evidence" value="ECO:0007669"/>
    <property type="project" value="TreeGrafter"/>
</dbReference>
<dbReference type="InterPro" id="IPR002490">
    <property type="entry name" value="V-ATPase_116kDa_su"/>
</dbReference>
<dbReference type="GO" id="GO:0016471">
    <property type="term" value="C:vacuolar proton-transporting V-type ATPase complex"/>
    <property type="evidence" value="ECO:0007669"/>
    <property type="project" value="TreeGrafter"/>
</dbReference>
<feature type="transmembrane region" description="Helical" evidence="9">
    <location>
        <begin position="403"/>
        <end position="424"/>
    </location>
</feature>
<evidence type="ECO:0000256" key="3">
    <source>
        <dbReference type="ARBA" id="ARBA00022448"/>
    </source>
</evidence>
<keyword evidence="7 9" id="KW-0472">Membrane</keyword>
<evidence type="ECO:0000313" key="11">
    <source>
        <dbReference type="Proteomes" id="UP000318946"/>
    </source>
</evidence>
<dbReference type="GO" id="GO:0007035">
    <property type="term" value="P:vacuolar acidification"/>
    <property type="evidence" value="ECO:0007669"/>
    <property type="project" value="TreeGrafter"/>
</dbReference>
<reference evidence="11" key="1">
    <citation type="submission" date="2019-06" db="EMBL/GenBank/DDBJ databases">
        <title>Alistipes onderdonkii subsp. vulgaris subsp. nov., Alistipes dispar sp. nov. and Alistipes communis sp. nov., isolated from human faeces, and creation of Alistipes onderdonkii subsp. onderdonkii subsp. nov.</title>
        <authorList>
            <person name="Sakamoto M."/>
            <person name="Ikeyama N."/>
            <person name="Ogata Y."/>
            <person name="Suda W."/>
            <person name="Iino T."/>
            <person name="Hattori M."/>
            <person name="Ohkuma M."/>
        </authorList>
    </citation>
    <scope>NUCLEOTIDE SEQUENCE [LARGE SCALE GENOMIC DNA]</scope>
    <source>
        <strain evidence="11">5CBH24</strain>
    </source>
</reference>
<feature type="transmembrane region" description="Helical" evidence="9">
    <location>
        <begin position="362"/>
        <end position="383"/>
    </location>
</feature>
<keyword evidence="11" id="KW-1185">Reference proteome</keyword>
<accession>A0A4Y1WU68</accession>
<organism evidence="10 11">
    <name type="scientific">Alistipes communis</name>
    <dbReference type="NCBI Taxonomy" id="2585118"/>
    <lineage>
        <taxon>Bacteria</taxon>
        <taxon>Pseudomonadati</taxon>
        <taxon>Bacteroidota</taxon>
        <taxon>Bacteroidia</taxon>
        <taxon>Bacteroidales</taxon>
        <taxon>Rikenellaceae</taxon>
        <taxon>Alistipes</taxon>
    </lineage>
</organism>